<feature type="transmembrane region" description="Helical" evidence="8">
    <location>
        <begin position="339"/>
        <end position="358"/>
    </location>
</feature>
<dbReference type="AlphaFoldDB" id="A0A1Y5PM50"/>
<feature type="domain" description="Putative mannosyltransferase YkcA/B-like C-terminal" evidence="10">
    <location>
        <begin position="543"/>
        <end position="618"/>
    </location>
</feature>
<evidence type="ECO:0000256" key="3">
    <source>
        <dbReference type="ARBA" id="ARBA00022676"/>
    </source>
</evidence>
<dbReference type="GO" id="GO:0016763">
    <property type="term" value="F:pentosyltransferase activity"/>
    <property type="evidence" value="ECO:0007669"/>
    <property type="project" value="TreeGrafter"/>
</dbReference>
<dbReference type="GO" id="GO:0009103">
    <property type="term" value="P:lipopolysaccharide biosynthetic process"/>
    <property type="evidence" value="ECO:0007669"/>
    <property type="project" value="UniProtKB-ARBA"/>
</dbReference>
<keyword evidence="2" id="KW-1003">Cell membrane</keyword>
<dbReference type="Pfam" id="PF24878">
    <property type="entry name" value="YkcB_C"/>
    <property type="match status" value="1"/>
</dbReference>
<evidence type="ECO:0000259" key="10">
    <source>
        <dbReference type="Pfam" id="PF24878"/>
    </source>
</evidence>
<dbReference type="PANTHER" id="PTHR33908:SF3">
    <property type="entry name" value="UNDECAPRENYL PHOSPHATE-ALPHA-4-AMINO-4-DEOXY-L-ARABINOSE ARABINOSYL TRANSFERASE"/>
    <property type="match status" value="1"/>
</dbReference>
<evidence type="ECO:0000256" key="4">
    <source>
        <dbReference type="ARBA" id="ARBA00022679"/>
    </source>
</evidence>
<dbReference type="InterPro" id="IPR050297">
    <property type="entry name" value="LipidA_mod_glycosyltrf_83"/>
</dbReference>
<evidence type="ECO:0000259" key="9">
    <source>
        <dbReference type="Pfam" id="PF13231"/>
    </source>
</evidence>
<keyword evidence="7 8" id="KW-0472">Membrane</keyword>
<evidence type="ECO:0000256" key="5">
    <source>
        <dbReference type="ARBA" id="ARBA00022692"/>
    </source>
</evidence>
<dbReference type="InterPro" id="IPR056785">
    <property type="entry name" value="YkcA/B-like_C"/>
</dbReference>
<feature type="transmembrane region" description="Helical" evidence="8">
    <location>
        <begin position="49"/>
        <end position="67"/>
    </location>
</feature>
<organism evidence="11">
    <name type="scientific">uncultured Mycobacterium sp</name>
    <dbReference type="NCBI Taxonomy" id="171292"/>
    <lineage>
        <taxon>Bacteria</taxon>
        <taxon>Bacillati</taxon>
        <taxon>Actinomycetota</taxon>
        <taxon>Actinomycetes</taxon>
        <taxon>Mycobacteriales</taxon>
        <taxon>Mycobacteriaceae</taxon>
        <taxon>Mycobacterium</taxon>
        <taxon>environmental samples</taxon>
    </lineage>
</organism>
<keyword evidence="4 11" id="KW-0808">Transferase</keyword>
<dbReference type="GO" id="GO:0005886">
    <property type="term" value="C:plasma membrane"/>
    <property type="evidence" value="ECO:0007669"/>
    <property type="project" value="UniProtKB-SubCell"/>
</dbReference>
<evidence type="ECO:0000256" key="7">
    <source>
        <dbReference type="ARBA" id="ARBA00023136"/>
    </source>
</evidence>
<feature type="transmembrane region" description="Helical" evidence="8">
    <location>
        <begin position="442"/>
        <end position="462"/>
    </location>
</feature>
<comment type="subcellular location">
    <subcellularLocation>
        <location evidence="1">Cell membrane</location>
        <topology evidence="1">Multi-pass membrane protein</topology>
    </subcellularLocation>
</comment>
<dbReference type="EMBL" id="FLQS01000089">
    <property type="protein sequence ID" value="SBS79734.1"/>
    <property type="molecule type" value="Genomic_DNA"/>
</dbReference>
<accession>A0A1Y5PM50</accession>
<feature type="transmembrane region" description="Helical" evidence="8">
    <location>
        <begin position="159"/>
        <end position="180"/>
    </location>
</feature>
<dbReference type="PANTHER" id="PTHR33908">
    <property type="entry name" value="MANNOSYLTRANSFERASE YKCB-RELATED"/>
    <property type="match status" value="1"/>
</dbReference>
<evidence type="ECO:0000256" key="1">
    <source>
        <dbReference type="ARBA" id="ARBA00004651"/>
    </source>
</evidence>
<dbReference type="GO" id="GO:0010041">
    <property type="term" value="P:response to iron(III) ion"/>
    <property type="evidence" value="ECO:0007669"/>
    <property type="project" value="TreeGrafter"/>
</dbReference>
<feature type="transmembrane region" description="Helical" evidence="8">
    <location>
        <begin position="187"/>
        <end position="205"/>
    </location>
</feature>
<evidence type="ECO:0000256" key="2">
    <source>
        <dbReference type="ARBA" id="ARBA00022475"/>
    </source>
</evidence>
<feature type="transmembrane region" description="Helical" evidence="8">
    <location>
        <begin position="471"/>
        <end position="493"/>
    </location>
</feature>
<feature type="domain" description="Glycosyltransferase RgtA/B/C/D-like" evidence="9">
    <location>
        <begin position="107"/>
        <end position="269"/>
    </location>
</feature>
<keyword evidence="5 8" id="KW-0812">Transmembrane</keyword>
<evidence type="ECO:0000313" key="11">
    <source>
        <dbReference type="EMBL" id="SBS79734.1"/>
    </source>
</evidence>
<feature type="transmembrane region" description="Helical" evidence="8">
    <location>
        <begin position="128"/>
        <end position="147"/>
    </location>
</feature>
<keyword evidence="6 8" id="KW-1133">Transmembrane helix</keyword>
<evidence type="ECO:0000256" key="8">
    <source>
        <dbReference type="SAM" id="Phobius"/>
    </source>
</evidence>
<sequence length="633" mass="66756">MKSTASSQLRQHRRVSTVVHRGAVTAIADLTDVLGVPGPIARPRTAARWPAAALTCLLVVTAALYLWNLPINGYGNAFYAAAAQSGAKNWTAWFFGSLDPNNFITVDKPPAALWVTGLSVRLFGMNSWAVLVPQALMGVGAVALLYATVRRTIADPTRGAIAGLIAGAILALTPAATLMFRYNNPDALLVLLMVMAAYFLMRAISGASWRWLALVGVALGLAFLTKMLAGLMVLPAFGLAYLLFAPTNWWRRVLHLLGSTVALVLSAGWWVAIVQLWPAGSRPYIGGSTNNNVLNLALGYNGVDRIVGGGNKVSHGHPSGWSTHAGVLRILSAEMGYEVSWLLPAVAIAIVAASYLAVRRRLSRLEAAGFVTWTVWFFVCTVVFSYMTGMVHPYYTIALAPAAGALIGLAAVLSRSAAMAMVVAAADWAIVLLHRAGLGPAWTPWLIGAAAVTALALLVAALTKWPRLTPIALAISLFASLTGTAMFSVATAATPHTGSIPNAAHTADVWPTVGSRFSKTMMMGASSDNVDPQLAALLGGARTMWSAATSGSQAAASLEIASGTAVMAIGGWSSDPVPTLAQFVDDVHAGTITYFVESGRMRSHDRNGGEIADWVQQHYQPMKVGGATVYRLV</sequence>
<reference evidence="11" key="1">
    <citation type="submission" date="2016-03" db="EMBL/GenBank/DDBJ databases">
        <authorList>
            <person name="Ploux O."/>
        </authorList>
    </citation>
    <scope>NUCLEOTIDE SEQUENCE</scope>
    <source>
        <strain evidence="11">UC10</strain>
    </source>
</reference>
<evidence type="ECO:0000256" key="6">
    <source>
        <dbReference type="ARBA" id="ARBA00022989"/>
    </source>
</evidence>
<feature type="transmembrane region" description="Helical" evidence="8">
    <location>
        <begin position="256"/>
        <end position="277"/>
    </location>
</feature>
<keyword evidence="3" id="KW-0328">Glycosyltransferase</keyword>
<feature type="transmembrane region" description="Helical" evidence="8">
    <location>
        <begin position="370"/>
        <end position="388"/>
    </location>
</feature>
<protein>
    <submittedName>
        <fullName evidence="11">Glycosyl transferase family 39</fullName>
    </submittedName>
</protein>
<feature type="transmembrane region" description="Helical" evidence="8">
    <location>
        <begin position="211"/>
        <end position="244"/>
    </location>
</feature>
<gene>
    <name evidence="11" type="ORF">MHPYR_90084</name>
</gene>
<dbReference type="Pfam" id="PF13231">
    <property type="entry name" value="PMT_2"/>
    <property type="match status" value="1"/>
</dbReference>
<name>A0A1Y5PM50_9MYCO</name>
<proteinExistence type="predicted"/>
<dbReference type="InterPro" id="IPR038731">
    <property type="entry name" value="RgtA/B/C-like"/>
</dbReference>